<protein>
    <recommendedName>
        <fullName evidence="1">Integrase catalytic domain-containing protein</fullName>
    </recommendedName>
</protein>
<accession>A0A3S5FDH3</accession>
<gene>
    <name evidence="2" type="ORF">PXEA_LOCUS12264</name>
</gene>
<sequence length="424" mass="48976">MTAKKLYQQLQISGYTGSYESVNLIVRAFRREHEAKGQQVFIPLNFEPGESFQFDWGEEEICLNGEIIRVKAARITLCYSRHSLVVVYPNEQLEMVMKAHEEGVKFLAGCCKKGIYDNMKTAVKEILVGKERIFNEKFAQMASHYLFVPTACTPASGWEKGRVEKRVGDTRRNFFTPILTGESYEDINCQLREMSLNWSKTRQHPDFKERTIFEVYEEEKPYLIKYRGEFTAYRLHPTIVSPLSLVQYDTNMYSVPCEYVGLAVQIKSYAWQIAILYEGKVIGEHDRCFKRYQKIYNPWHYISALERKPGALRNGAPFKELMNLLPEVFSTIRNKLERYKDGDKQFIAILQMVNKYGLDKVTNACNLAIAVGGCSAKLVEQYLQPAMQEDINEYKFIQLKNPPDADCSSYSKIHLTIHSAVEGN</sequence>
<dbReference type="EMBL" id="CAAALY010038874">
    <property type="protein sequence ID" value="VEL18824.1"/>
    <property type="molecule type" value="Genomic_DNA"/>
</dbReference>
<evidence type="ECO:0000313" key="2">
    <source>
        <dbReference type="EMBL" id="VEL18824.1"/>
    </source>
</evidence>
<keyword evidence="3" id="KW-1185">Reference proteome</keyword>
<dbReference type="PROSITE" id="PS50994">
    <property type="entry name" value="INTEGRASE"/>
    <property type="match status" value="1"/>
</dbReference>
<dbReference type="Proteomes" id="UP000784294">
    <property type="component" value="Unassembled WGS sequence"/>
</dbReference>
<proteinExistence type="predicted"/>
<dbReference type="OrthoDB" id="10064961at2759"/>
<comment type="caution">
    <text evidence="2">The sequence shown here is derived from an EMBL/GenBank/DDBJ whole genome shotgun (WGS) entry which is preliminary data.</text>
</comment>
<dbReference type="GO" id="GO:0015074">
    <property type="term" value="P:DNA integration"/>
    <property type="evidence" value="ECO:0007669"/>
    <property type="project" value="InterPro"/>
</dbReference>
<organism evidence="2 3">
    <name type="scientific">Protopolystoma xenopodis</name>
    <dbReference type="NCBI Taxonomy" id="117903"/>
    <lineage>
        <taxon>Eukaryota</taxon>
        <taxon>Metazoa</taxon>
        <taxon>Spiralia</taxon>
        <taxon>Lophotrochozoa</taxon>
        <taxon>Platyhelminthes</taxon>
        <taxon>Monogenea</taxon>
        <taxon>Polyopisthocotylea</taxon>
        <taxon>Polystomatidea</taxon>
        <taxon>Polystomatidae</taxon>
        <taxon>Protopolystoma</taxon>
    </lineage>
</organism>
<dbReference type="PANTHER" id="PTHR35004">
    <property type="entry name" value="TRANSPOSASE RV3428C-RELATED"/>
    <property type="match status" value="1"/>
</dbReference>
<dbReference type="InterPro" id="IPR001584">
    <property type="entry name" value="Integrase_cat-core"/>
</dbReference>
<reference evidence="2" key="1">
    <citation type="submission" date="2018-11" db="EMBL/GenBank/DDBJ databases">
        <authorList>
            <consortium name="Pathogen Informatics"/>
        </authorList>
    </citation>
    <scope>NUCLEOTIDE SEQUENCE</scope>
</reference>
<dbReference type="AlphaFoldDB" id="A0A3S5FDH3"/>
<evidence type="ECO:0000313" key="3">
    <source>
        <dbReference type="Proteomes" id="UP000784294"/>
    </source>
</evidence>
<dbReference type="PANTHER" id="PTHR35004:SF7">
    <property type="entry name" value="INTEGRASE PROTEIN"/>
    <property type="match status" value="1"/>
</dbReference>
<dbReference type="NCBIfam" id="NF033546">
    <property type="entry name" value="transpos_IS21"/>
    <property type="match status" value="1"/>
</dbReference>
<feature type="domain" description="Integrase catalytic" evidence="1">
    <location>
        <begin position="44"/>
        <end position="220"/>
    </location>
</feature>
<dbReference type="Pfam" id="PF22483">
    <property type="entry name" value="Mu-transpos_C_2"/>
    <property type="match status" value="1"/>
</dbReference>
<evidence type="ECO:0000259" key="1">
    <source>
        <dbReference type="PROSITE" id="PS50994"/>
    </source>
</evidence>
<dbReference type="InterPro" id="IPR054353">
    <property type="entry name" value="IstA-like_C"/>
</dbReference>
<name>A0A3S5FDH3_9PLAT</name>